<keyword evidence="2" id="KW-1003">Cell membrane</keyword>
<evidence type="ECO:0000256" key="6">
    <source>
        <dbReference type="ARBA" id="ARBA00037066"/>
    </source>
</evidence>
<keyword evidence="4 8" id="KW-0067">ATP-binding</keyword>
<keyword evidence="3" id="KW-0547">Nucleotide-binding</keyword>
<evidence type="ECO:0000256" key="2">
    <source>
        <dbReference type="ARBA" id="ARBA00022475"/>
    </source>
</evidence>
<organism evidence="8 9">
    <name type="scientific">Chromobacterium aquaticum</name>
    <dbReference type="NCBI Taxonomy" id="467180"/>
    <lineage>
        <taxon>Bacteria</taxon>
        <taxon>Pseudomonadati</taxon>
        <taxon>Pseudomonadota</taxon>
        <taxon>Betaproteobacteria</taxon>
        <taxon>Neisseriales</taxon>
        <taxon>Chromobacteriaceae</taxon>
        <taxon>Chromobacterium</taxon>
    </lineage>
</organism>
<dbReference type="GO" id="GO:0005524">
    <property type="term" value="F:ATP binding"/>
    <property type="evidence" value="ECO:0007669"/>
    <property type="project" value="UniProtKB-KW"/>
</dbReference>
<dbReference type="RefSeq" id="WP_231462341.1">
    <property type="nucleotide sequence ID" value="NZ_JAJOHW010000067.1"/>
</dbReference>
<keyword evidence="5" id="KW-1278">Translocase</keyword>
<keyword evidence="2" id="KW-0472">Membrane</keyword>
<keyword evidence="9" id="KW-1185">Reference proteome</keyword>
<evidence type="ECO:0000259" key="7">
    <source>
        <dbReference type="PROSITE" id="PS50893"/>
    </source>
</evidence>
<dbReference type="EMBL" id="JBHSEK010000004">
    <property type="protein sequence ID" value="MFC4489736.1"/>
    <property type="molecule type" value="Genomic_DNA"/>
</dbReference>
<dbReference type="PANTHER" id="PTHR42794:SF1">
    <property type="entry name" value="HEMIN IMPORT ATP-BINDING PROTEIN HMUV"/>
    <property type="match status" value="1"/>
</dbReference>
<dbReference type="SMART" id="SM00382">
    <property type="entry name" value="AAA"/>
    <property type="match status" value="1"/>
</dbReference>
<dbReference type="CDD" id="cd03214">
    <property type="entry name" value="ABC_Iron-Siderophores_B12_Hemin"/>
    <property type="match status" value="1"/>
</dbReference>
<dbReference type="SUPFAM" id="SSF52540">
    <property type="entry name" value="P-loop containing nucleoside triphosphate hydrolases"/>
    <property type="match status" value="1"/>
</dbReference>
<evidence type="ECO:0000313" key="9">
    <source>
        <dbReference type="Proteomes" id="UP001595999"/>
    </source>
</evidence>
<evidence type="ECO:0000256" key="5">
    <source>
        <dbReference type="ARBA" id="ARBA00022967"/>
    </source>
</evidence>
<protein>
    <submittedName>
        <fullName evidence="8">ATP-binding cassette domain-containing protein</fullName>
    </submittedName>
</protein>
<dbReference type="InterPro" id="IPR003593">
    <property type="entry name" value="AAA+_ATPase"/>
</dbReference>
<sequence length="261" mass="27773">MLEARALGLSVQGRNLVEQVSLQVAPGELNMVLGPNGAGKSSLLSLLAGLRRPNAGAVELAGRPLAGQSAAQLARQRAVMEQNPLTPSGWKTAELILAGAYLADADRADAACRQAMELTCTTELAQRQAHTLSGGEQQRAHLARALCQLLASTETERYLLLDEPTAALDFAMADALLAQVTRICRDLNIGALAVVHDLNLALRHADSVLLLNEGRSAGFGPTSEIMRREKLEAVYGVRLAELSSQEHALRAFVPLPHAHGD</sequence>
<reference evidence="9" key="1">
    <citation type="journal article" date="2019" name="Int. J. Syst. Evol. Microbiol.">
        <title>The Global Catalogue of Microorganisms (GCM) 10K type strain sequencing project: providing services to taxonomists for standard genome sequencing and annotation.</title>
        <authorList>
            <consortium name="The Broad Institute Genomics Platform"/>
            <consortium name="The Broad Institute Genome Sequencing Center for Infectious Disease"/>
            <person name="Wu L."/>
            <person name="Ma J."/>
        </authorList>
    </citation>
    <scope>NUCLEOTIDE SEQUENCE [LARGE SCALE GENOMIC DNA]</scope>
    <source>
        <strain evidence="9">CGMCC 4.7608</strain>
    </source>
</reference>
<dbReference type="Pfam" id="PF00005">
    <property type="entry name" value="ABC_tran"/>
    <property type="match status" value="1"/>
</dbReference>
<dbReference type="PANTHER" id="PTHR42794">
    <property type="entry name" value="HEMIN IMPORT ATP-BINDING PROTEIN HMUV"/>
    <property type="match status" value="1"/>
</dbReference>
<dbReference type="Proteomes" id="UP001595999">
    <property type="component" value="Unassembled WGS sequence"/>
</dbReference>
<dbReference type="InterPro" id="IPR003439">
    <property type="entry name" value="ABC_transporter-like_ATP-bd"/>
</dbReference>
<evidence type="ECO:0000313" key="8">
    <source>
        <dbReference type="EMBL" id="MFC4489736.1"/>
    </source>
</evidence>
<evidence type="ECO:0000256" key="1">
    <source>
        <dbReference type="ARBA" id="ARBA00022448"/>
    </source>
</evidence>
<gene>
    <name evidence="8" type="ORF">ACFO0R_08875</name>
</gene>
<comment type="caution">
    <text evidence="8">The sequence shown here is derived from an EMBL/GenBank/DDBJ whole genome shotgun (WGS) entry which is preliminary data.</text>
</comment>
<evidence type="ECO:0000256" key="3">
    <source>
        <dbReference type="ARBA" id="ARBA00022741"/>
    </source>
</evidence>
<keyword evidence="1" id="KW-0813">Transport</keyword>
<name>A0ABV8ZSN7_9NEIS</name>
<comment type="function">
    <text evidence="6">Part of the ABC transporter complex HmuTUV involved in hemin import. Responsible for energy coupling to the transport system.</text>
</comment>
<evidence type="ECO:0000256" key="4">
    <source>
        <dbReference type="ARBA" id="ARBA00022840"/>
    </source>
</evidence>
<dbReference type="PROSITE" id="PS50893">
    <property type="entry name" value="ABC_TRANSPORTER_2"/>
    <property type="match status" value="1"/>
</dbReference>
<dbReference type="InterPro" id="IPR027417">
    <property type="entry name" value="P-loop_NTPase"/>
</dbReference>
<feature type="domain" description="ABC transporter" evidence="7">
    <location>
        <begin position="2"/>
        <end position="238"/>
    </location>
</feature>
<dbReference type="Gene3D" id="3.40.50.300">
    <property type="entry name" value="P-loop containing nucleotide triphosphate hydrolases"/>
    <property type="match status" value="1"/>
</dbReference>
<proteinExistence type="predicted"/>
<accession>A0ABV8ZSN7</accession>